<gene>
    <name evidence="1" type="ORF">MGWOODY_Mmi1792</name>
</gene>
<reference evidence="1" key="1">
    <citation type="submission" date="2015-10" db="EMBL/GenBank/DDBJ databases">
        <authorList>
            <person name="Gilbert D.G."/>
        </authorList>
    </citation>
    <scope>NUCLEOTIDE SEQUENCE</scope>
</reference>
<sequence length="37" mass="4218">MLVSHRLAWISTEYFKSSGNVKEKASTSLQETKDFVV</sequence>
<dbReference type="AlphaFoldDB" id="A0A160VHD0"/>
<accession>A0A160VHD0</accession>
<proteinExistence type="predicted"/>
<protein>
    <submittedName>
        <fullName evidence="1">Uncharacterized protein</fullName>
    </submittedName>
</protein>
<evidence type="ECO:0000313" key="1">
    <source>
        <dbReference type="EMBL" id="CUV10063.1"/>
    </source>
</evidence>
<organism evidence="1">
    <name type="scientific">hydrothermal vent metagenome</name>
    <dbReference type="NCBI Taxonomy" id="652676"/>
    <lineage>
        <taxon>unclassified sequences</taxon>
        <taxon>metagenomes</taxon>
        <taxon>ecological metagenomes</taxon>
    </lineage>
</organism>
<dbReference type="EMBL" id="FAXC01000348">
    <property type="protein sequence ID" value="CUV10063.1"/>
    <property type="molecule type" value="Genomic_DNA"/>
</dbReference>
<name>A0A160VHD0_9ZZZZ</name>